<evidence type="ECO:0000313" key="1">
    <source>
        <dbReference type="EMBL" id="SHO62236.1"/>
    </source>
</evidence>
<keyword evidence="2" id="KW-1185">Reference proteome</keyword>
<dbReference type="EMBL" id="FRXN01000002">
    <property type="protein sequence ID" value="SHO62236.1"/>
    <property type="molecule type" value="Genomic_DNA"/>
</dbReference>
<protein>
    <recommendedName>
        <fullName evidence="3">Baseplate J-like protein</fullName>
    </recommendedName>
</protein>
<evidence type="ECO:0008006" key="3">
    <source>
        <dbReference type="Google" id="ProtNLM"/>
    </source>
</evidence>
<organism evidence="1 2">
    <name type="scientific">Algoriphagus zhangzhouensis</name>
    <dbReference type="NCBI Taxonomy" id="1073327"/>
    <lineage>
        <taxon>Bacteria</taxon>
        <taxon>Pseudomonadati</taxon>
        <taxon>Bacteroidota</taxon>
        <taxon>Cytophagia</taxon>
        <taxon>Cytophagales</taxon>
        <taxon>Cyclobacteriaceae</taxon>
        <taxon>Algoriphagus</taxon>
    </lineage>
</organism>
<dbReference type="STRING" id="1073327.SAMN04488108_2008"/>
<sequence length="1396" mass="157661">MTKPITISQAAPASPASDFELLRTEALAYIQKLSGQVWTDYNTHDPGVTILEVLCYAITDLSFRTNKPIQDLLADPDGSLAGQFFKASEILPSKPLTLNDYRKLLMDVEVVGEEDEPAPFAGVKNAWIELRESNEIPVYPDRKEKSLAYKPFPATEEALQMGILYDVLLEFDTTEGLGDLNENKLSMEISIDEHISLSGVVIDIQVEFPRWDAKIDWENRTEIRKAIQSISIQFQNLPSGFEMDFSLSQTNYIELEGTELTPSGLEEIEDLVAVTNLVNDFVFQDEDGVMSFYLLKIEKIKEILLQVKATLMANRNLCEDFVEYHALRVEEILVCSDIELEQEADVELTEALIFSAIADFLSPQVNFYTLEERLHGCKADSLPITKIQQNPAKLWLELEEDNYPKASTQVSILGSGNNVGTYEILEIKTAPKNPKLAEISLSPNFSSPLIRDDDSIYFGNWEEEQCNPTEEIFEGPLLKHGFIDEEELKLADRKSSIHVSDLIHIIMDIDGVKAVKSIQIANMPQDDPEGKIPSKSVRWCLDLAMEENYVPRLNTELSKLMYYKEGLPFKADRELVEDLLKEIEDDKRPQKIHYPNLDFELILGEFTDSGDYYSIQNDFPLVYGIGEEGMLPKSQGRPQTFQVKQLKAYLIVFEQFLANYLAQLAHVKDLFSISANKDPFGNPLISNTYFSQSLETIVPDCEDLWKDLAGLKTLLADMTESHVAYLDRRNQFLNHLLGRFAESLTDYSLLSIRLNGIAGKEQLIEDKLEFLNKYPQTSAGRGLGYNYGLKDGFYHRENHSGLENRIGGLYGIKAKKADWLIFRPHFIFTVNSGIWTISVNDLVDQPVFEIFEEFESKEDAALALEKILLIASEDSHWSISGEPGSFLAELVFEEEIIGESIKKDFALESDAALAIEELITLFKDEFLENPRANRKNLSLGLQHWYEYTITTSMAPAPPKYEVEFEIFDAPFGTGNAILSGKIEQEVPDAVDETELENLAEAHIQDHIWRIVAAAAKASGYQLPTDDDVPYKISIIDPVRGGVLAQTVESDFNADLAAQLLDGTWGDLWLIQEGFPPASMVLDTSESFGSKIRLKADLIPNPGDQVVFSRSFEIESLDLASHKLVIDGDHLDLFSSLEEITISLALDEGDYLVNYGLFDIALVDGKTELITKEELRTDLMEGQLLVMKTFDVLSIDGDTFLVAGGEEQLAILALQAFISNQFFSHEGTHLFEHILLRPKLKGKYKFLDEGGVMVTETIEDRLLDSHFQEECHCTLDDPYTCIAHVILPFWPGRFTNRDFRRFLENKFKTEAPSHVFLTICWISPEHMDGLERAWKIWQLESLKPTIHPKNLSTALSQVIEELEKVRNVYPSGSLHDCAESDSLADAIILNFSSLGEF</sequence>
<dbReference type="Proteomes" id="UP000184609">
    <property type="component" value="Unassembled WGS sequence"/>
</dbReference>
<dbReference type="OrthoDB" id="8263000at2"/>
<reference evidence="2" key="1">
    <citation type="submission" date="2016-12" db="EMBL/GenBank/DDBJ databases">
        <authorList>
            <person name="Varghese N."/>
            <person name="Submissions S."/>
        </authorList>
    </citation>
    <scope>NUCLEOTIDE SEQUENCE [LARGE SCALE GENOMIC DNA]</scope>
    <source>
        <strain evidence="2">DSM 25035</strain>
    </source>
</reference>
<dbReference type="RefSeq" id="WP_073571626.1">
    <property type="nucleotide sequence ID" value="NZ_FRXN01000002.1"/>
</dbReference>
<proteinExistence type="predicted"/>
<name>A0A1M7ZC16_9BACT</name>
<accession>A0A1M7ZC16</accession>
<gene>
    <name evidence="1" type="ORF">SAMN04488108_2008</name>
</gene>
<evidence type="ECO:0000313" key="2">
    <source>
        <dbReference type="Proteomes" id="UP000184609"/>
    </source>
</evidence>